<dbReference type="EMBL" id="CP104964">
    <property type="protein sequence ID" value="UXN68142.1"/>
    <property type="molecule type" value="Genomic_DNA"/>
</dbReference>
<name>A0ABY6CAN6_9HYPH</name>
<organism evidence="1 2">
    <name type="scientific">Devosia neptuniae</name>
    <dbReference type="NCBI Taxonomy" id="191302"/>
    <lineage>
        <taxon>Bacteria</taxon>
        <taxon>Pseudomonadati</taxon>
        <taxon>Pseudomonadota</taxon>
        <taxon>Alphaproteobacteria</taxon>
        <taxon>Hyphomicrobiales</taxon>
        <taxon>Devosiaceae</taxon>
        <taxon>Devosia</taxon>
    </lineage>
</organism>
<proteinExistence type="predicted"/>
<geneLocation type="plasmid" evidence="1 2">
    <name>p_unnamed1</name>
</geneLocation>
<sequence length="83" mass="9171">MTTEREADLFIANYRVLLKQWAKVVAGTAEGDSDGLYRQLDEGQDTLAAIATRFPNKAYAVDVLINARSTTPYDRDMSGDNAN</sequence>
<gene>
    <name evidence="1" type="ORF">N8A98_01125</name>
</gene>
<protein>
    <submittedName>
        <fullName evidence="1">Uncharacterized protein</fullName>
    </submittedName>
</protein>
<keyword evidence="2" id="KW-1185">Reference proteome</keyword>
<accession>A0ABY6CAN6</accession>
<dbReference type="Proteomes" id="UP001061862">
    <property type="component" value="Plasmid p_unnamed1"/>
</dbReference>
<keyword evidence="1" id="KW-0614">Plasmid</keyword>
<reference evidence="1 2" key="1">
    <citation type="submission" date="2022-09" db="EMBL/GenBank/DDBJ databases">
        <title>Interaction between co-microsymbionts with complementary sets of symbiotic genes in legume-rhizobium systems.</title>
        <authorList>
            <person name="Safronova V."/>
            <person name="Sazanova A."/>
            <person name="Afonin A."/>
            <person name="Chirak E."/>
        </authorList>
    </citation>
    <scope>NUCLEOTIDE SEQUENCE [LARGE SCALE GENOMIC DNA]</scope>
    <source>
        <strain evidence="1 2">A18/4-1</strain>
        <plasmid evidence="1 2">p_unnamed1</plasmid>
    </source>
</reference>
<dbReference type="RefSeq" id="WP_262165831.1">
    <property type="nucleotide sequence ID" value="NZ_CP104964.1"/>
</dbReference>
<evidence type="ECO:0000313" key="1">
    <source>
        <dbReference type="EMBL" id="UXN68142.1"/>
    </source>
</evidence>
<evidence type="ECO:0000313" key="2">
    <source>
        <dbReference type="Proteomes" id="UP001061862"/>
    </source>
</evidence>